<feature type="disulfide bond" evidence="1">
    <location>
        <begin position="75"/>
        <end position="109"/>
    </location>
</feature>
<dbReference type="Proteomes" id="UP000035681">
    <property type="component" value="Unplaced"/>
</dbReference>
<accession>A0A0K0DWP9</accession>
<protein>
    <submittedName>
        <fullName evidence="4 5">ShKT domain-containing protein</fullName>
    </submittedName>
</protein>
<evidence type="ECO:0000313" key="3">
    <source>
        <dbReference type="Proteomes" id="UP000035681"/>
    </source>
</evidence>
<dbReference type="SMART" id="SM00254">
    <property type="entry name" value="ShKT"/>
    <property type="match status" value="1"/>
</dbReference>
<dbReference type="AlphaFoldDB" id="A0A0K0DWP9"/>
<dbReference type="WBParaSite" id="SSTP_0000166600.1">
    <property type="protein sequence ID" value="SSTP_0000166600.1"/>
    <property type="gene ID" value="SSTP_0000166600"/>
</dbReference>
<dbReference type="InterPro" id="IPR003582">
    <property type="entry name" value="ShKT_dom"/>
</dbReference>
<dbReference type="PROSITE" id="PS51670">
    <property type="entry name" value="SHKT"/>
    <property type="match status" value="1"/>
</dbReference>
<keyword evidence="3" id="KW-1185">Reference proteome</keyword>
<keyword evidence="1" id="KW-1015">Disulfide bond</keyword>
<evidence type="ECO:0000313" key="4">
    <source>
        <dbReference type="WBParaSite" id="SSTP_0000166600.1"/>
    </source>
</evidence>
<proteinExistence type="predicted"/>
<feature type="domain" description="ShKT" evidence="2">
    <location>
        <begin position="75"/>
        <end position="109"/>
    </location>
</feature>
<dbReference type="Pfam" id="PF01549">
    <property type="entry name" value="ShK"/>
    <property type="match status" value="1"/>
</dbReference>
<evidence type="ECO:0000256" key="1">
    <source>
        <dbReference type="PROSITE-ProRule" id="PRU01005"/>
    </source>
</evidence>
<dbReference type="WBParaSite" id="TCONS_00008834.p1">
    <property type="protein sequence ID" value="TCONS_00008834.p1"/>
    <property type="gene ID" value="XLOC_006712"/>
</dbReference>
<sequence length="146" mass="16759">MILLNVIIELIYILQNFYVKSENLSNEVKKELCDLVVKNNRCNVTILKKFVCENCQDECKNNIIPDCNSLISGECNDYYDYCPDVKSLCDLDYMKNFLYQFCPATCGRCIPIVVNITTTPESLPTKSIYETKPTKDISRTTKIISV</sequence>
<organism evidence="4">
    <name type="scientific">Strongyloides stercoralis</name>
    <name type="common">Threadworm</name>
    <dbReference type="NCBI Taxonomy" id="6248"/>
    <lineage>
        <taxon>Eukaryota</taxon>
        <taxon>Metazoa</taxon>
        <taxon>Ecdysozoa</taxon>
        <taxon>Nematoda</taxon>
        <taxon>Chromadorea</taxon>
        <taxon>Rhabditida</taxon>
        <taxon>Tylenchina</taxon>
        <taxon>Panagrolaimomorpha</taxon>
        <taxon>Strongyloidoidea</taxon>
        <taxon>Strongyloididae</taxon>
        <taxon>Strongyloides</taxon>
    </lineage>
</organism>
<reference evidence="4" key="1">
    <citation type="submission" date="2015-08" db="UniProtKB">
        <authorList>
            <consortium name="WormBaseParasite"/>
        </authorList>
    </citation>
    <scope>IDENTIFICATION</scope>
</reference>
<comment type="caution">
    <text evidence="1">Lacks conserved residue(s) required for the propagation of feature annotation.</text>
</comment>
<name>A0A0K0DWP9_STRER</name>
<evidence type="ECO:0000313" key="5">
    <source>
        <dbReference type="WBParaSite" id="TCONS_00008834.p1"/>
    </source>
</evidence>
<evidence type="ECO:0000259" key="2">
    <source>
        <dbReference type="PROSITE" id="PS51670"/>
    </source>
</evidence>